<dbReference type="EMBL" id="RCHU02000015">
    <property type="protein sequence ID" value="KAL3570752.1"/>
    <property type="molecule type" value="Genomic_DNA"/>
</dbReference>
<protein>
    <submittedName>
        <fullName evidence="1">Uncharacterized protein</fullName>
    </submittedName>
</protein>
<accession>A0ACC4AXA6</accession>
<proteinExistence type="predicted"/>
<dbReference type="Proteomes" id="UP000309997">
    <property type="component" value="Unassembled WGS sequence"/>
</dbReference>
<evidence type="ECO:0000313" key="2">
    <source>
        <dbReference type="Proteomes" id="UP000309997"/>
    </source>
</evidence>
<comment type="caution">
    <text evidence="1">The sequence shown here is derived from an EMBL/GenBank/DDBJ whole genome shotgun (WGS) entry which is preliminary data.</text>
</comment>
<name>A0ACC4AXA6_POPAL</name>
<evidence type="ECO:0000313" key="1">
    <source>
        <dbReference type="EMBL" id="KAL3570752.1"/>
    </source>
</evidence>
<reference evidence="1 2" key="1">
    <citation type="journal article" date="2024" name="Plant Biotechnol. J.">
        <title>Genome and CRISPR/Cas9 system of a widespread forest tree (Populus alba) in the world.</title>
        <authorList>
            <person name="Liu Y.J."/>
            <person name="Jiang P.F."/>
            <person name="Han X.M."/>
            <person name="Li X.Y."/>
            <person name="Wang H.M."/>
            <person name="Wang Y.J."/>
            <person name="Wang X.X."/>
            <person name="Zeng Q.Y."/>
        </authorList>
    </citation>
    <scope>NUCLEOTIDE SEQUENCE [LARGE SCALE GENOMIC DNA]</scope>
    <source>
        <strain evidence="2">cv. PAL-ZL1</strain>
    </source>
</reference>
<keyword evidence="2" id="KW-1185">Reference proteome</keyword>
<organism evidence="1 2">
    <name type="scientific">Populus alba</name>
    <name type="common">White poplar</name>
    <dbReference type="NCBI Taxonomy" id="43335"/>
    <lineage>
        <taxon>Eukaryota</taxon>
        <taxon>Viridiplantae</taxon>
        <taxon>Streptophyta</taxon>
        <taxon>Embryophyta</taxon>
        <taxon>Tracheophyta</taxon>
        <taxon>Spermatophyta</taxon>
        <taxon>Magnoliopsida</taxon>
        <taxon>eudicotyledons</taxon>
        <taxon>Gunneridae</taxon>
        <taxon>Pentapetalae</taxon>
        <taxon>rosids</taxon>
        <taxon>fabids</taxon>
        <taxon>Malpighiales</taxon>
        <taxon>Salicaceae</taxon>
        <taxon>Saliceae</taxon>
        <taxon>Populus</taxon>
    </lineage>
</organism>
<gene>
    <name evidence="1" type="ORF">D5086_028001</name>
</gene>
<sequence length="569" mass="61919">MIKYIAPYFLRTIALCNGTTDPDKGPICGRPMGLAYNPSTKLLYIADAYYGLLVAGSNGGLAKPIATSAEGQRFVVCNALDIDPITGNIYFTDASAVYDLRNSSKVVLANDSTGRLLKYDVKTNQVTVLLRNLSAAVSKDGGPNNIKRTSLGDFRIAAATVRQGSQTLVPIRVRVDDLGRISETVSPEAQYGSTLISEVQQSGPSLYVSSRGADVYPAAQQILIYQGKELKDDTTLDESKVAESKEPVEGKIVIKSPSSISHYGIRLSVNGSVNLQVRGGSAGVIESFYGAVKPITIVNKSIEVKPSGKIGSGTTEVPFTLVLKQNGEKSLERFYETFHGTDVSIQYLFTVDIARGYLSKSLSATMEVIVESDKADLLERPVSPEMAIFYITQDTQRHPLLPEIKSGGFRVTGRMSTLCSLLDPISGELTVEASAVPISSIDIHLLRVESILMGEKIVTETSLIQTTQIADGDVCCNLTLPIYVILPRLLTCPSVFAGPFSIEFKVSIVISFQSELSKLHKKSDPRSPRLWVSISLNFIVEETYLFASKLSFKFQLAMETLPLELVRTR</sequence>